<protein>
    <submittedName>
        <fullName evidence="1">Uncharacterized protein</fullName>
    </submittedName>
</protein>
<dbReference type="AlphaFoldDB" id="A0AAW0GIW7"/>
<organism evidence="1 2">
    <name type="scientific">Cerrena zonata</name>
    <dbReference type="NCBI Taxonomy" id="2478898"/>
    <lineage>
        <taxon>Eukaryota</taxon>
        <taxon>Fungi</taxon>
        <taxon>Dikarya</taxon>
        <taxon>Basidiomycota</taxon>
        <taxon>Agaricomycotina</taxon>
        <taxon>Agaricomycetes</taxon>
        <taxon>Polyporales</taxon>
        <taxon>Cerrenaceae</taxon>
        <taxon>Cerrena</taxon>
    </lineage>
</organism>
<proteinExistence type="predicted"/>
<keyword evidence="2" id="KW-1185">Reference proteome</keyword>
<gene>
    <name evidence="1" type="ORF">QCA50_003167</name>
</gene>
<dbReference type="Proteomes" id="UP001385951">
    <property type="component" value="Unassembled WGS sequence"/>
</dbReference>
<accession>A0AAW0GIW7</accession>
<name>A0AAW0GIW7_9APHY</name>
<comment type="caution">
    <text evidence="1">The sequence shown here is derived from an EMBL/GenBank/DDBJ whole genome shotgun (WGS) entry which is preliminary data.</text>
</comment>
<evidence type="ECO:0000313" key="1">
    <source>
        <dbReference type="EMBL" id="KAK7693598.1"/>
    </source>
</evidence>
<reference evidence="1 2" key="1">
    <citation type="submission" date="2022-09" db="EMBL/GenBank/DDBJ databases">
        <authorList>
            <person name="Palmer J.M."/>
        </authorList>
    </citation>
    <scope>NUCLEOTIDE SEQUENCE [LARGE SCALE GENOMIC DNA]</scope>
    <source>
        <strain evidence="1 2">DSM 7382</strain>
    </source>
</reference>
<dbReference type="EMBL" id="JASBNA010000003">
    <property type="protein sequence ID" value="KAK7693598.1"/>
    <property type="molecule type" value="Genomic_DNA"/>
</dbReference>
<evidence type="ECO:0000313" key="2">
    <source>
        <dbReference type="Proteomes" id="UP001385951"/>
    </source>
</evidence>
<sequence length="132" mass="14226">MGAGLVLYFQGITTLRTEIEAWPVPIRTLIVRCAACPSSPATQLPALPFHHPQTPDFATPSRPPLSWKGSQAPPLLVQFIMILISAGKCGSSKLTSSLLIGYRNAISNSKLSAQTRPVARQLSSKDIGSEHY</sequence>